<dbReference type="NCBIfam" id="TIGR02284">
    <property type="entry name" value="PA2169 family four-helix-bundle protein"/>
    <property type="match status" value="1"/>
</dbReference>
<feature type="domain" description="DUF2383" evidence="1">
    <location>
        <begin position="16"/>
        <end position="123"/>
    </location>
</feature>
<organism evidence="2 3">
    <name type="scientific">Mariniblastus fucicola</name>
    <dbReference type="NCBI Taxonomy" id="980251"/>
    <lineage>
        <taxon>Bacteria</taxon>
        <taxon>Pseudomonadati</taxon>
        <taxon>Planctomycetota</taxon>
        <taxon>Planctomycetia</taxon>
        <taxon>Pirellulales</taxon>
        <taxon>Pirellulaceae</taxon>
        <taxon>Mariniblastus</taxon>
    </lineage>
</organism>
<reference evidence="2 3" key="1">
    <citation type="submission" date="2019-08" db="EMBL/GenBank/DDBJ databases">
        <title>Deep-cultivation of Planctomycetes and their phenomic and genomic characterization uncovers novel biology.</title>
        <authorList>
            <person name="Wiegand S."/>
            <person name="Jogler M."/>
            <person name="Boedeker C."/>
            <person name="Pinto D."/>
            <person name="Vollmers J."/>
            <person name="Rivas-Marin E."/>
            <person name="Kohn T."/>
            <person name="Peeters S.H."/>
            <person name="Heuer A."/>
            <person name="Rast P."/>
            <person name="Oberbeckmann S."/>
            <person name="Bunk B."/>
            <person name="Jeske O."/>
            <person name="Meyerdierks A."/>
            <person name="Storesund J.E."/>
            <person name="Kallscheuer N."/>
            <person name="Luecker S."/>
            <person name="Lage O.M."/>
            <person name="Pohl T."/>
            <person name="Merkel B.J."/>
            <person name="Hornburger P."/>
            <person name="Mueller R.-W."/>
            <person name="Bruemmer F."/>
            <person name="Labrenz M."/>
            <person name="Spormann A.M."/>
            <person name="Op den Camp H."/>
            <person name="Overmann J."/>
            <person name="Amann R."/>
            <person name="Jetten M.S.M."/>
            <person name="Mascher T."/>
            <person name="Medema M.H."/>
            <person name="Devos D.P."/>
            <person name="Kaster A.-K."/>
            <person name="Ovreas L."/>
            <person name="Rohde M."/>
            <person name="Galperin M.Y."/>
            <person name="Jogler C."/>
        </authorList>
    </citation>
    <scope>NUCLEOTIDE SEQUENCE [LARGE SCALE GENOMIC DNA]</scope>
    <source>
        <strain evidence="2 3">FC18</strain>
    </source>
</reference>
<dbReference type="InterPro" id="IPR019052">
    <property type="entry name" value="DUF2383"/>
</dbReference>
<evidence type="ECO:0000313" key="3">
    <source>
        <dbReference type="Proteomes" id="UP000322214"/>
    </source>
</evidence>
<evidence type="ECO:0000313" key="2">
    <source>
        <dbReference type="EMBL" id="QEG24671.1"/>
    </source>
</evidence>
<sequence>MTDRVATSAQNMKQETVDSLQELMYALTDSVKYLGEASDSIEDDHVKNVFRKIADDRKNIDDTIGGFITLADERPEEEGTWLGSLRTCWTNFRAGLNSGDPTVVLIEAERAEDSLKAKFESVLPEVAGNPINDKLLGYYKTVKSGHDQILALRNAYQNA</sequence>
<dbReference type="AlphaFoldDB" id="A0A5B9PQC4"/>
<dbReference type="Gene3D" id="1.20.1260.10">
    <property type="match status" value="1"/>
</dbReference>
<protein>
    <recommendedName>
        <fullName evidence="1">DUF2383 domain-containing protein</fullName>
    </recommendedName>
</protein>
<dbReference type="Pfam" id="PF09537">
    <property type="entry name" value="DUF2383"/>
    <property type="match status" value="1"/>
</dbReference>
<gene>
    <name evidence="2" type="ORF">MFFC18_45920</name>
</gene>
<name>A0A5B9PQC4_9BACT</name>
<dbReference type="STRING" id="980251.GCA_001642875_00977"/>
<accession>A0A5B9PQC4</accession>
<keyword evidence="3" id="KW-1185">Reference proteome</keyword>
<dbReference type="InterPro" id="IPR012347">
    <property type="entry name" value="Ferritin-like"/>
</dbReference>
<dbReference type="RefSeq" id="WP_075083767.1">
    <property type="nucleotide sequence ID" value="NZ_CP042912.1"/>
</dbReference>
<evidence type="ECO:0000259" key="1">
    <source>
        <dbReference type="Pfam" id="PF09537"/>
    </source>
</evidence>
<dbReference type="Proteomes" id="UP000322214">
    <property type="component" value="Chromosome"/>
</dbReference>
<proteinExistence type="predicted"/>
<dbReference type="EMBL" id="CP042912">
    <property type="protein sequence ID" value="QEG24671.1"/>
    <property type="molecule type" value="Genomic_DNA"/>
</dbReference>
<dbReference type="KEGG" id="mff:MFFC18_45920"/>
<dbReference type="InterPro" id="IPR011971">
    <property type="entry name" value="CHP02284"/>
</dbReference>